<keyword evidence="6" id="KW-0175">Coiled coil</keyword>
<dbReference type="AlphaFoldDB" id="A0A8C2S2C5"/>
<evidence type="ECO:0000256" key="5">
    <source>
        <dbReference type="ARBA" id="ARBA00022990"/>
    </source>
</evidence>
<evidence type="ECO:0000256" key="8">
    <source>
        <dbReference type="ARBA" id="ARBA00023242"/>
    </source>
</evidence>
<evidence type="ECO:0000256" key="1">
    <source>
        <dbReference type="ARBA" id="ARBA00004123"/>
    </source>
</evidence>
<keyword evidence="5" id="KW-0007">Acetylation</keyword>
<evidence type="ECO:0000256" key="11">
    <source>
        <dbReference type="ARBA" id="ARBA00071805"/>
    </source>
</evidence>
<comment type="function">
    <text evidence="9">Forms a complex with DNA polymerase epsilon subunit POLE3 and binds naked DNA, which is then incorporated into chromatin, aided by the nucleosome remodeling activity of ISWI/SNF2H and ACF1. Does not enhance nucleosome sliding activity of the ACF-5 ISWI chromatin remodeling complex.</text>
</comment>
<keyword evidence="8" id="KW-0539">Nucleus</keyword>
<keyword evidence="2" id="KW-0597">Phosphoprotein</keyword>
<proteinExistence type="predicted"/>
<dbReference type="Gene3D" id="1.10.20.10">
    <property type="entry name" value="Histone, subunit A"/>
    <property type="match status" value="1"/>
</dbReference>
<evidence type="ECO:0000256" key="10">
    <source>
        <dbReference type="ARBA" id="ARBA00062516"/>
    </source>
</evidence>
<sequence length="124" mass="14086">KKVVYVGKDQLVSLPLSYIQVIMMSSPEVTSINQEVLVLTAKATELFGSPLVQYGTTYSFRHSSGKEKEALTSKESEAFQFIADILPKKILASTYLKMLKEKREEEEEEENDNNDESEVNEVEF</sequence>
<dbReference type="Ensembl" id="ENSCHIT00010051762.1">
    <property type="protein sequence ID" value="ENSCHIP00010036860.1"/>
    <property type="gene ID" value="ENSCHIG00010027413.1"/>
</dbReference>
<evidence type="ECO:0000256" key="3">
    <source>
        <dbReference type="ARBA" id="ARBA00022679"/>
    </source>
</evidence>
<keyword evidence="4" id="KW-0548">Nucleotidyltransferase</keyword>
<keyword evidence="7" id="KW-0238">DNA-binding</keyword>
<evidence type="ECO:0000256" key="4">
    <source>
        <dbReference type="ARBA" id="ARBA00022695"/>
    </source>
</evidence>
<feature type="compositionally biased region" description="Acidic residues" evidence="13">
    <location>
        <begin position="104"/>
        <end position="124"/>
    </location>
</feature>
<dbReference type="SUPFAM" id="SSF47113">
    <property type="entry name" value="Histone-fold"/>
    <property type="match status" value="1"/>
</dbReference>
<evidence type="ECO:0000256" key="2">
    <source>
        <dbReference type="ARBA" id="ARBA00022553"/>
    </source>
</evidence>
<evidence type="ECO:0000256" key="9">
    <source>
        <dbReference type="ARBA" id="ARBA00059032"/>
    </source>
</evidence>
<evidence type="ECO:0000256" key="13">
    <source>
        <dbReference type="SAM" id="MobiDB-lite"/>
    </source>
</evidence>
<dbReference type="GO" id="GO:0046982">
    <property type="term" value="F:protein heterodimerization activity"/>
    <property type="evidence" value="ECO:0007669"/>
    <property type="project" value="InterPro"/>
</dbReference>
<organism evidence="14">
    <name type="scientific">Capra hircus</name>
    <name type="common">Goat</name>
    <dbReference type="NCBI Taxonomy" id="9925"/>
    <lineage>
        <taxon>Eukaryota</taxon>
        <taxon>Metazoa</taxon>
        <taxon>Chordata</taxon>
        <taxon>Craniata</taxon>
        <taxon>Vertebrata</taxon>
        <taxon>Euteleostomi</taxon>
        <taxon>Mammalia</taxon>
        <taxon>Eutheria</taxon>
        <taxon>Laurasiatheria</taxon>
        <taxon>Artiodactyla</taxon>
        <taxon>Ruminantia</taxon>
        <taxon>Pecora</taxon>
        <taxon>Bovidae</taxon>
        <taxon>Caprinae</taxon>
        <taxon>Capra</taxon>
    </lineage>
</organism>
<evidence type="ECO:0000256" key="7">
    <source>
        <dbReference type="ARBA" id="ARBA00023125"/>
    </source>
</evidence>
<accession>A0A8C2S2C5</accession>
<feature type="region of interest" description="Disordered" evidence="13">
    <location>
        <begin position="101"/>
        <end position="124"/>
    </location>
</feature>
<dbReference type="GO" id="GO:0003677">
    <property type="term" value="F:DNA binding"/>
    <property type="evidence" value="ECO:0007669"/>
    <property type="project" value="UniProtKB-KW"/>
</dbReference>
<comment type="subcellular location">
    <subcellularLocation>
        <location evidence="1">Nucleus</location>
    </subcellularLocation>
</comment>
<evidence type="ECO:0000256" key="12">
    <source>
        <dbReference type="ARBA" id="ARBA00083235"/>
    </source>
</evidence>
<name>A0A8C2S2C5_CAPHI</name>
<dbReference type="FunFam" id="1.10.20.10:FF:000048">
    <property type="entry name" value="Chromatin accessibility complex subunit 1"/>
    <property type="match status" value="1"/>
</dbReference>
<dbReference type="GO" id="GO:0016779">
    <property type="term" value="F:nucleotidyltransferase activity"/>
    <property type="evidence" value="ECO:0007669"/>
    <property type="project" value="UniProtKB-KW"/>
</dbReference>
<protein>
    <recommendedName>
        <fullName evidence="11">Chromatin accessibility complex protein 1</fullName>
    </recommendedName>
    <alternativeName>
        <fullName evidence="12">DNA polymerase epsilon subunit p15</fullName>
    </alternativeName>
</protein>
<comment type="subunit">
    <text evidence="10">Heterodimer with POLE3; binds to DNA. Component of the CHRAC ISWI chromatin remodeling complex at least composed of SMARCA5/SNF2H, BAZ1A/ACF1, CHRAC1 and POLE3; the complex preferentially binds DNA through the CHRAC1-POLE3 heterodimer and possesses ATP-dependent nucleosome-remodeling activity. Within the complex, the heterodimer with POLE3 interacts with SMARCA5/SNF2H; the interaction is direct and enhances nucleosome sliding activity by the SMARCA5/SNF2H and BAZ1A/ACF1 interaction. Within the complex, the heterodimer with POLE3 interacts with BAZ1A/ACF1; the interactions are direct.</text>
</comment>
<reference evidence="14" key="1">
    <citation type="submission" date="2025-08" db="UniProtKB">
        <authorList>
            <consortium name="Ensembl"/>
        </authorList>
    </citation>
    <scope>IDENTIFICATION</scope>
</reference>
<keyword evidence="3" id="KW-0808">Transferase</keyword>
<dbReference type="InterPro" id="IPR009072">
    <property type="entry name" value="Histone-fold"/>
</dbReference>
<dbReference type="GO" id="GO:0005634">
    <property type="term" value="C:nucleus"/>
    <property type="evidence" value="ECO:0007669"/>
    <property type="project" value="UniProtKB-SubCell"/>
</dbReference>
<evidence type="ECO:0000313" key="14">
    <source>
        <dbReference type="Ensembl" id="ENSCHIP00010036860.1"/>
    </source>
</evidence>
<evidence type="ECO:0000256" key="6">
    <source>
        <dbReference type="ARBA" id="ARBA00023054"/>
    </source>
</evidence>